<dbReference type="Proteomes" id="UP000610124">
    <property type="component" value="Unassembled WGS sequence"/>
</dbReference>
<dbReference type="Proteomes" id="UP000037395">
    <property type="component" value="Unassembled WGS sequence"/>
</dbReference>
<reference evidence="5" key="5">
    <citation type="submission" date="2020-09" db="EMBL/GenBank/DDBJ databases">
        <authorList>
            <person name="Sun Q."/>
            <person name="Ohkuma M."/>
        </authorList>
    </citation>
    <scope>NUCLEOTIDE SEQUENCE</scope>
    <source>
        <strain evidence="5">JCM 4434</strain>
    </source>
</reference>
<evidence type="ECO:0000256" key="3">
    <source>
        <dbReference type="ARBA" id="ARBA00023125"/>
    </source>
</evidence>
<evidence type="ECO:0000256" key="4">
    <source>
        <dbReference type="ARBA" id="ARBA00023163"/>
    </source>
</evidence>
<comment type="similarity">
    <text evidence="1">Belongs to the BlaI transcriptional regulatory family.</text>
</comment>
<evidence type="ECO:0000313" key="6">
    <source>
        <dbReference type="EMBL" id="OEV34519.1"/>
    </source>
</evidence>
<dbReference type="OrthoDB" id="9813987at2"/>
<comment type="caution">
    <text evidence="6">The sequence shown here is derived from an EMBL/GenBank/DDBJ whole genome shotgun (WGS) entry which is preliminary data.</text>
</comment>
<keyword evidence="4" id="KW-0804">Transcription</keyword>
<dbReference type="GO" id="GO:0045892">
    <property type="term" value="P:negative regulation of DNA-templated transcription"/>
    <property type="evidence" value="ECO:0007669"/>
    <property type="project" value="InterPro"/>
</dbReference>
<protein>
    <recommendedName>
        <fullName evidence="8">CopY family transcriptional regulator</fullName>
    </recommendedName>
</protein>
<dbReference type="AlphaFoldDB" id="A0A1E7N1E7"/>
<dbReference type="Pfam" id="PF03965">
    <property type="entry name" value="Penicillinase_R"/>
    <property type="match status" value="1"/>
</dbReference>
<dbReference type="EMBL" id="JPRF03000045">
    <property type="protein sequence ID" value="OEV34519.1"/>
    <property type="molecule type" value="Genomic_DNA"/>
</dbReference>
<dbReference type="InterPro" id="IPR005650">
    <property type="entry name" value="BlaI_family"/>
</dbReference>
<gene>
    <name evidence="5" type="ORF">GCM10010502_04870</name>
    <name evidence="6" type="ORF">HS99_0035575</name>
</gene>
<evidence type="ECO:0000256" key="1">
    <source>
        <dbReference type="ARBA" id="ARBA00011046"/>
    </source>
</evidence>
<reference evidence="7" key="4">
    <citation type="submission" date="2016-08" db="EMBL/GenBank/DDBJ databases">
        <title>Sequencing, assembly and comparative genomics of S. aureofaciens ATCC 10762.</title>
        <authorList>
            <person name="Gradnigo J.S."/>
            <person name="Johnson N."/>
            <person name="Somerville G.A."/>
        </authorList>
    </citation>
    <scope>NUCLEOTIDE SEQUENCE [LARGE SCALE GENOMIC DNA]</scope>
    <source>
        <strain evidence="7">ATCC 10762 / DSM 40127 / CCM 3239 / JCM 4008 / LMG 5968 / NBRC 12843 / NCIMB 8234 / A-377</strain>
    </source>
</reference>
<dbReference type="GO" id="GO:0003677">
    <property type="term" value="F:DNA binding"/>
    <property type="evidence" value="ECO:0007669"/>
    <property type="project" value="UniProtKB-KW"/>
</dbReference>
<dbReference type="SUPFAM" id="SSF46785">
    <property type="entry name" value="Winged helix' DNA-binding domain"/>
    <property type="match status" value="1"/>
</dbReference>
<evidence type="ECO:0008006" key="8">
    <source>
        <dbReference type="Google" id="ProtNLM"/>
    </source>
</evidence>
<organism evidence="6 7">
    <name type="scientific">Kitasatospora aureofaciens</name>
    <name type="common">Streptomyces aureofaciens</name>
    <dbReference type="NCBI Taxonomy" id="1894"/>
    <lineage>
        <taxon>Bacteria</taxon>
        <taxon>Bacillati</taxon>
        <taxon>Actinomycetota</taxon>
        <taxon>Actinomycetes</taxon>
        <taxon>Kitasatosporales</taxon>
        <taxon>Streptomycetaceae</taxon>
        <taxon>Kitasatospora</taxon>
    </lineage>
</organism>
<reference evidence="5" key="1">
    <citation type="journal article" date="2014" name="Int. J. Syst. Evol. Microbiol.">
        <title>Complete genome sequence of Corynebacterium casei LMG S-19264T (=DSM 44701T), isolated from a smear-ripened cheese.</title>
        <authorList>
            <consortium name="US DOE Joint Genome Institute (JGI-PGF)"/>
            <person name="Walter F."/>
            <person name="Albersmeier A."/>
            <person name="Kalinowski J."/>
            <person name="Ruckert C."/>
        </authorList>
    </citation>
    <scope>NUCLEOTIDE SEQUENCE</scope>
    <source>
        <strain evidence="5">JCM 4434</strain>
    </source>
</reference>
<reference evidence="6" key="3">
    <citation type="submission" date="2016-08" db="EMBL/GenBank/DDBJ databases">
        <title>Sequencing, Assembly and Comparative Genomics of S. aureofaciens ATCC 10762.</title>
        <authorList>
            <person name="Gradnigo J.S."/>
            <person name="Johnson N."/>
            <person name="Somerville G.A."/>
        </authorList>
    </citation>
    <scope>NUCLEOTIDE SEQUENCE [LARGE SCALE GENOMIC DNA]</scope>
    <source>
        <strain evidence="6">ATCC 10762</strain>
    </source>
</reference>
<sequence length="130" mass="14196">MRSVVGDGGDVGERRREHGALEAEVMAVLWARARPMTASEVHEALGDPELLAKTVLTVLGRLHAKGLLDRERSSRAHAYAPRRGPADEVASQMNQALARGADRAAILQHFVAGLDPEDERALRDLLDTRE</sequence>
<evidence type="ECO:0000313" key="7">
    <source>
        <dbReference type="Proteomes" id="UP000037395"/>
    </source>
</evidence>
<keyword evidence="2" id="KW-0805">Transcription regulation</keyword>
<evidence type="ECO:0000313" key="5">
    <source>
        <dbReference type="EMBL" id="GGU57394.1"/>
    </source>
</evidence>
<evidence type="ECO:0000256" key="2">
    <source>
        <dbReference type="ARBA" id="ARBA00023015"/>
    </source>
</evidence>
<dbReference type="InterPro" id="IPR036388">
    <property type="entry name" value="WH-like_DNA-bd_sf"/>
</dbReference>
<keyword evidence="3" id="KW-0238">DNA-binding</keyword>
<accession>A0A1E7N1E7</accession>
<accession>A0A8H9LGQ3</accession>
<dbReference type="InterPro" id="IPR036390">
    <property type="entry name" value="WH_DNA-bd_sf"/>
</dbReference>
<reference evidence="6 7" key="2">
    <citation type="submission" date="2014-07" db="EMBL/GenBank/DDBJ databases">
        <authorList>
            <person name="Zhang J.E."/>
            <person name="Yang H."/>
            <person name="Guo J."/>
            <person name="Deng Z."/>
            <person name="Luo H."/>
            <person name="Luo M."/>
            <person name="Zhao B."/>
        </authorList>
    </citation>
    <scope>NUCLEOTIDE SEQUENCE [LARGE SCALE GENOMIC DNA]</scope>
    <source>
        <strain evidence="6">ATCC 10762</strain>
        <strain evidence="7">ATCC 10762 / DSM 40127 / CCM 3239 / JCM 4008 / LMG 5968 / NBRC 12843 / NCIMB 8234 / A-377</strain>
    </source>
</reference>
<dbReference type="EMBL" id="BMUB01000001">
    <property type="protein sequence ID" value="GGU57394.1"/>
    <property type="molecule type" value="Genomic_DNA"/>
</dbReference>
<proteinExistence type="inferred from homology"/>
<dbReference type="Gene3D" id="1.10.10.10">
    <property type="entry name" value="Winged helix-like DNA-binding domain superfamily/Winged helix DNA-binding domain"/>
    <property type="match status" value="1"/>
</dbReference>
<name>A0A1E7N1E7_KITAU</name>
<keyword evidence="7" id="KW-1185">Reference proteome</keyword>